<dbReference type="GO" id="GO:0005524">
    <property type="term" value="F:ATP binding"/>
    <property type="evidence" value="ECO:0007669"/>
    <property type="project" value="UniProtKB-UniRule"/>
</dbReference>
<dbReference type="GO" id="GO:0000725">
    <property type="term" value="P:recombinational repair"/>
    <property type="evidence" value="ECO:0007669"/>
    <property type="project" value="TreeGrafter"/>
</dbReference>
<evidence type="ECO:0000256" key="6">
    <source>
        <dbReference type="ARBA" id="ARBA00034617"/>
    </source>
</evidence>
<dbReference type="OrthoDB" id="1470711at2759"/>
<dbReference type="InterPro" id="IPR027417">
    <property type="entry name" value="P-loop_NTPase"/>
</dbReference>
<feature type="domain" description="UvrD-like helicase C-terminal" evidence="11">
    <location>
        <begin position="238"/>
        <end position="492"/>
    </location>
</feature>
<dbReference type="Gene3D" id="3.40.50.300">
    <property type="entry name" value="P-loop containing nucleotide triphosphate hydrolases"/>
    <property type="match status" value="2"/>
</dbReference>
<dbReference type="PROSITE" id="PS51198">
    <property type="entry name" value="UVRD_HELICASE_ATP_BIND"/>
    <property type="match status" value="1"/>
</dbReference>
<dbReference type="GO" id="GO:0003677">
    <property type="term" value="F:DNA binding"/>
    <property type="evidence" value="ECO:0007669"/>
    <property type="project" value="InterPro"/>
</dbReference>
<keyword evidence="1 9" id="KW-0547">Nucleotide-binding</keyword>
<evidence type="ECO:0000256" key="1">
    <source>
        <dbReference type="ARBA" id="ARBA00022741"/>
    </source>
</evidence>
<dbReference type="InterPro" id="IPR014017">
    <property type="entry name" value="DNA_helicase_UvrD-like_C"/>
</dbReference>
<accession>A0A9W4TSN9</accession>
<dbReference type="AlphaFoldDB" id="A0A9W4TSN9"/>
<gene>
    <name evidence="12" type="ORF">CANVERA_P0830</name>
</gene>
<keyword evidence="5" id="KW-0413">Isomerase</keyword>
<keyword evidence="2 9" id="KW-0378">Hydrolase</keyword>
<dbReference type="Pfam" id="PF00580">
    <property type="entry name" value="UvrD-helicase"/>
    <property type="match status" value="1"/>
</dbReference>
<evidence type="ECO:0000259" key="10">
    <source>
        <dbReference type="PROSITE" id="PS51198"/>
    </source>
</evidence>
<organism evidence="12 13">
    <name type="scientific">Candida verbasci</name>
    <dbReference type="NCBI Taxonomy" id="1227364"/>
    <lineage>
        <taxon>Eukaryota</taxon>
        <taxon>Fungi</taxon>
        <taxon>Dikarya</taxon>
        <taxon>Ascomycota</taxon>
        <taxon>Saccharomycotina</taxon>
        <taxon>Pichiomycetes</taxon>
        <taxon>Debaryomycetaceae</taxon>
        <taxon>Candida/Lodderomyces clade</taxon>
        <taxon>Candida</taxon>
    </lineage>
</organism>
<evidence type="ECO:0000256" key="3">
    <source>
        <dbReference type="ARBA" id="ARBA00022806"/>
    </source>
</evidence>
<sequence length="564" mass="65108">MNQHKIVNYDYKPNTILIVQAGPGTGKTYTLAQRINKLLDDIKPEEILVLSFTNKTVDLLKKLINDEVIVKTFHGYASKIIEKYYKPYFPNRVSLKLLDEISWSSFKKLFSFGNKFDLAVKDVKFGLSIEDAAKKYKINGGKLKNVIKYLNENGLVRYYDFLSTAIEILQISDGQIDEIANIKVVIIDEYQDLHPEIIDFIEEIAMYGSPKHLTFLGDKQQNIYEFIGANSTLQENLFQRLGKRKELYLNQSFRLTPEIVEYVKKIHPVEITSMKESLHSPIIFSDHYFIIKEIERLILGSGGLIKFDDILILARSNAQVEEIGKLLKNYSLPVSLKLDPQWMKSRIYIFLDILNVLNESHGSDFAILSILMKLGYPKQKLNKIFKKYVMNKQAITHSSEIKSFTDILNEVKNLTTPLDVMLSLSRIVNRASMLKEYINHESSQDIKSFYNSLKRSYNESPNDFINHFLSNYINDYEECNAVNISTIHKAKGLEYPIVFLLNPNIERNLKYVAATRTKSLLYIQGDKTENTINEEVIRKVTNDLGRRLILNNVALGKKVLQKLK</sequence>
<dbReference type="Gene3D" id="1.10.486.10">
    <property type="entry name" value="PCRA, domain 4"/>
    <property type="match status" value="1"/>
</dbReference>
<dbReference type="Proteomes" id="UP001152885">
    <property type="component" value="Unassembled WGS sequence"/>
</dbReference>
<evidence type="ECO:0000256" key="2">
    <source>
        <dbReference type="ARBA" id="ARBA00022801"/>
    </source>
</evidence>
<keyword evidence="4 9" id="KW-0067">ATP-binding</keyword>
<protein>
    <recommendedName>
        <fullName evidence="7">DNA 3'-5' helicase</fullName>
        <ecNumber evidence="7">5.6.2.4</ecNumber>
    </recommendedName>
</protein>
<evidence type="ECO:0000256" key="5">
    <source>
        <dbReference type="ARBA" id="ARBA00023235"/>
    </source>
</evidence>
<dbReference type="PANTHER" id="PTHR11070">
    <property type="entry name" value="UVRD / RECB / PCRA DNA HELICASE FAMILY MEMBER"/>
    <property type="match status" value="1"/>
</dbReference>
<dbReference type="PROSITE" id="PS51217">
    <property type="entry name" value="UVRD_HELICASE_CTER"/>
    <property type="match status" value="1"/>
</dbReference>
<name>A0A9W4TSN9_9ASCO</name>
<evidence type="ECO:0000313" key="13">
    <source>
        <dbReference type="Proteomes" id="UP001152885"/>
    </source>
</evidence>
<reference evidence="12" key="1">
    <citation type="submission" date="2022-12" db="EMBL/GenBank/DDBJ databases">
        <authorList>
            <person name="Brejova B."/>
        </authorList>
    </citation>
    <scope>NUCLEOTIDE SEQUENCE</scope>
</reference>
<evidence type="ECO:0000256" key="9">
    <source>
        <dbReference type="PROSITE-ProRule" id="PRU00560"/>
    </source>
</evidence>
<dbReference type="EC" id="5.6.2.4" evidence="7"/>
<dbReference type="Pfam" id="PF13538">
    <property type="entry name" value="UvrD_C_2"/>
    <property type="match status" value="1"/>
</dbReference>
<evidence type="ECO:0000256" key="7">
    <source>
        <dbReference type="ARBA" id="ARBA00034808"/>
    </source>
</evidence>
<keyword evidence="3 9" id="KW-0347">Helicase</keyword>
<comment type="catalytic activity">
    <reaction evidence="8">
        <text>ATP + H2O = ADP + phosphate + H(+)</text>
        <dbReference type="Rhea" id="RHEA:13065"/>
        <dbReference type="ChEBI" id="CHEBI:15377"/>
        <dbReference type="ChEBI" id="CHEBI:15378"/>
        <dbReference type="ChEBI" id="CHEBI:30616"/>
        <dbReference type="ChEBI" id="CHEBI:43474"/>
        <dbReference type="ChEBI" id="CHEBI:456216"/>
        <dbReference type="EC" id="5.6.2.4"/>
    </reaction>
</comment>
<dbReference type="SUPFAM" id="SSF52540">
    <property type="entry name" value="P-loop containing nucleoside triphosphate hydrolases"/>
    <property type="match status" value="1"/>
</dbReference>
<dbReference type="InterPro" id="IPR000212">
    <property type="entry name" value="DNA_helicase_UvrD/REP"/>
</dbReference>
<dbReference type="GO" id="GO:0043138">
    <property type="term" value="F:3'-5' DNA helicase activity"/>
    <property type="evidence" value="ECO:0007669"/>
    <property type="project" value="UniProtKB-EC"/>
</dbReference>
<dbReference type="InterPro" id="IPR027785">
    <property type="entry name" value="UvrD-like_helicase_C"/>
</dbReference>
<keyword evidence="13" id="KW-1185">Reference proteome</keyword>
<proteinExistence type="predicted"/>
<dbReference type="PANTHER" id="PTHR11070:SF46">
    <property type="entry name" value="ATP-DEPENDENT DNA HELICASE HMI1, MITOCHONDRIAL"/>
    <property type="match status" value="1"/>
</dbReference>
<comment type="catalytic activity">
    <reaction evidence="6">
        <text>Couples ATP hydrolysis with the unwinding of duplex DNA by translocating in the 3'-5' direction.</text>
        <dbReference type="EC" id="5.6.2.4"/>
    </reaction>
</comment>
<feature type="binding site" evidence="9">
    <location>
        <begin position="21"/>
        <end position="28"/>
    </location>
    <ligand>
        <name>ATP</name>
        <dbReference type="ChEBI" id="CHEBI:30616"/>
    </ligand>
</feature>
<dbReference type="GO" id="GO:0016787">
    <property type="term" value="F:hydrolase activity"/>
    <property type="evidence" value="ECO:0007669"/>
    <property type="project" value="UniProtKB-UniRule"/>
</dbReference>
<dbReference type="GO" id="GO:0005634">
    <property type="term" value="C:nucleus"/>
    <property type="evidence" value="ECO:0007669"/>
    <property type="project" value="TreeGrafter"/>
</dbReference>
<evidence type="ECO:0000256" key="4">
    <source>
        <dbReference type="ARBA" id="ARBA00022840"/>
    </source>
</evidence>
<feature type="domain" description="UvrD-like helicase ATP-binding" evidence="10">
    <location>
        <begin position="1"/>
        <end position="256"/>
    </location>
</feature>
<comment type="caution">
    <text evidence="12">The sequence shown here is derived from an EMBL/GenBank/DDBJ whole genome shotgun (WGS) entry which is preliminary data.</text>
</comment>
<evidence type="ECO:0000259" key="11">
    <source>
        <dbReference type="PROSITE" id="PS51217"/>
    </source>
</evidence>
<dbReference type="EMBL" id="CANTUO010000001">
    <property type="protein sequence ID" value="CAI5756314.1"/>
    <property type="molecule type" value="Genomic_DNA"/>
</dbReference>
<evidence type="ECO:0000313" key="12">
    <source>
        <dbReference type="EMBL" id="CAI5756314.1"/>
    </source>
</evidence>
<dbReference type="InterPro" id="IPR014016">
    <property type="entry name" value="UvrD-like_ATP-bd"/>
</dbReference>
<evidence type="ECO:0000256" key="8">
    <source>
        <dbReference type="ARBA" id="ARBA00048988"/>
    </source>
</evidence>